<dbReference type="EMBL" id="MZGX01000004">
    <property type="protein sequence ID" value="OPX45428.1"/>
    <property type="molecule type" value="Genomic_DNA"/>
</dbReference>
<sequence length="87" mass="9162">MSEKITALYTNLYDANSAMGSLKTNGISKACLNTSECGLHFGTSPRHRISKFPGAVPSTMVKLEIDVGGAGRENALSILEGSFGVIE</sequence>
<dbReference type="AlphaFoldDB" id="A0A1V4SNE8"/>
<proteinExistence type="predicted"/>
<organism evidence="1 2">
    <name type="scientific">Ruminiclostridium hungatei</name>
    <name type="common">Clostridium hungatei</name>
    <dbReference type="NCBI Taxonomy" id="48256"/>
    <lineage>
        <taxon>Bacteria</taxon>
        <taxon>Bacillati</taxon>
        <taxon>Bacillota</taxon>
        <taxon>Clostridia</taxon>
        <taxon>Eubacteriales</taxon>
        <taxon>Oscillospiraceae</taxon>
        <taxon>Ruminiclostridium</taxon>
    </lineage>
</organism>
<keyword evidence="2" id="KW-1185">Reference proteome</keyword>
<evidence type="ECO:0000313" key="2">
    <source>
        <dbReference type="Proteomes" id="UP000191554"/>
    </source>
</evidence>
<protein>
    <submittedName>
        <fullName evidence="1">Uncharacterized protein</fullName>
    </submittedName>
</protein>
<name>A0A1V4SNE8_RUMHU</name>
<dbReference type="RefSeq" id="WP_080063266.1">
    <property type="nucleotide sequence ID" value="NZ_MZGX01000004.1"/>
</dbReference>
<dbReference type="OrthoDB" id="1739699at2"/>
<comment type="caution">
    <text evidence="1">The sequence shown here is derived from an EMBL/GenBank/DDBJ whole genome shotgun (WGS) entry which is preliminary data.</text>
</comment>
<evidence type="ECO:0000313" key="1">
    <source>
        <dbReference type="EMBL" id="OPX45428.1"/>
    </source>
</evidence>
<accession>A0A1V4SNE8</accession>
<reference evidence="1 2" key="1">
    <citation type="submission" date="2017-03" db="EMBL/GenBank/DDBJ databases">
        <title>Genome sequence of Clostridium hungatei DSM 14427.</title>
        <authorList>
            <person name="Poehlein A."/>
            <person name="Daniel R."/>
        </authorList>
    </citation>
    <scope>NUCLEOTIDE SEQUENCE [LARGE SCALE GENOMIC DNA]</scope>
    <source>
        <strain evidence="1 2">DSM 14427</strain>
    </source>
</reference>
<gene>
    <name evidence="1" type="ORF">CLHUN_07980</name>
</gene>
<dbReference type="Proteomes" id="UP000191554">
    <property type="component" value="Unassembled WGS sequence"/>
</dbReference>
<dbReference type="STRING" id="48256.CLHUN_07980"/>